<dbReference type="Proteomes" id="UP000799770">
    <property type="component" value="Unassembled WGS sequence"/>
</dbReference>
<protein>
    <submittedName>
        <fullName evidence="4">Alcohol dehydrogenase</fullName>
    </submittedName>
</protein>
<dbReference type="InterPro" id="IPR056798">
    <property type="entry name" value="ADH_Fe_C"/>
</dbReference>
<gene>
    <name evidence="4" type="ORF">BDV96DRAFT_499736</name>
</gene>
<dbReference type="EMBL" id="ML977334">
    <property type="protein sequence ID" value="KAF2111406.1"/>
    <property type="molecule type" value="Genomic_DNA"/>
</dbReference>
<proteinExistence type="predicted"/>
<evidence type="ECO:0000259" key="2">
    <source>
        <dbReference type="Pfam" id="PF00465"/>
    </source>
</evidence>
<dbReference type="Gene3D" id="3.40.50.1970">
    <property type="match status" value="1"/>
</dbReference>
<dbReference type="Pfam" id="PF25137">
    <property type="entry name" value="ADH_Fe_C"/>
    <property type="match status" value="1"/>
</dbReference>
<dbReference type="Gene3D" id="1.20.1090.10">
    <property type="entry name" value="Dehydroquinate synthase-like - alpha domain"/>
    <property type="match status" value="1"/>
</dbReference>
<accession>A0A6A5YWS6</accession>
<feature type="domain" description="Fe-containing alcohol dehydrogenase-like C-terminal" evidence="3">
    <location>
        <begin position="206"/>
        <end position="405"/>
    </location>
</feature>
<feature type="domain" description="Alcohol dehydrogenase iron-type/glycerol dehydrogenase GldA" evidence="2">
    <location>
        <begin position="23"/>
        <end position="193"/>
    </location>
</feature>
<dbReference type="InterPro" id="IPR018211">
    <property type="entry name" value="ADH_Fe_CS"/>
</dbReference>
<dbReference type="SUPFAM" id="SSF56796">
    <property type="entry name" value="Dehydroquinate synthase-like"/>
    <property type="match status" value="1"/>
</dbReference>
<evidence type="ECO:0000313" key="4">
    <source>
        <dbReference type="EMBL" id="KAF2111406.1"/>
    </source>
</evidence>
<organism evidence="4 5">
    <name type="scientific">Lophiotrema nucula</name>
    <dbReference type="NCBI Taxonomy" id="690887"/>
    <lineage>
        <taxon>Eukaryota</taxon>
        <taxon>Fungi</taxon>
        <taxon>Dikarya</taxon>
        <taxon>Ascomycota</taxon>
        <taxon>Pezizomycotina</taxon>
        <taxon>Dothideomycetes</taxon>
        <taxon>Pleosporomycetidae</taxon>
        <taxon>Pleosporales</taxon>
        <taxon>Lophiotremataceae</taxon>
        <taxon>Lophiotrema</taxon>
    </lineage>
</organism>
<name>A0A6A5YWS6_9PLEO</name>
<dbReference type="InterPro" id="IPR001670">
    <property type="entry name" value="ADH_Fe/GldA"/>
</dbReference>
<evidence type="ECO:0000259" key="3">
    <source>
        <dbReference type="Pfam" id="PF25137"/>
    </source>
</evidence>
<dbReference type="OrthoDB" id="339764at2759"/>
<dbReference type="GO" id="GO:0004022">
    <property type="term" value="F:alcohol dehydrogenase (NAD+) activity"/>
    <property type="evidence" value="ECO:0007669"/>
    <property type="project" value="TreeGrafter"/>
</dbReference>
<dbReference type="GO" id="GO:0005739">
    <property type="term" value="C:mitochondrion"/>
    <property type="evidence" value="ECO:0007669"/>
    <property type="project" value="TreeGrafter"/>
</dbReference>
<evidence type="ECO:0000313" key="5">
    <source>
        <dbReference type="Proteomes" id="UP000799770"/>
    </source>
</evidence>
<reference evidence="4" key="1">
    <citation type="journal article" date="2020" name="Stud. Mycol.">
        <title>101 Dothideomycetes genomes: a test case for predicting lifestyles and emergence of pathogens.</title>
        <authorList>
            <person name="Haridas S."/>
            <person name="Albert R."/>
            <person name="Binder M."/>
            <person name="Bloem J."/>
            <person name="Labutti K."/>
            <person name="Salamov A."/>
            <person name="Andreopoulos B."/>
            <person name="Baker S."/>
            <person name="Barry K."/>
            <person name="Bills G."/>
            <person name="Bluhm B."/>
            <person name="Cannon C."/>
            <person name="Castanera R."/>
            <person name="Culley D."/>
            <person name="Daum C."/>
            <person name="Ezra D."/>
            <person name="Gonzalez J."/>
            <person name="Henrissat B."/>
            <person name="Kuo A."/>
            <person name="Liang C."/>
            <person name="Lipzen A."/>
            <person name="Lutzoni F."/>
            <person name="Magnuson J."/>
            <person name="Mondo S."/>
            <person name="Nolan M."/>
            <person name="Ohm R."/>
            <person name="Pangilinan J."/>
            <person name="Park H.-J."/>
            <person name="Ramirez L."/>
            <person name="Alfaro M."/>
            <person name="Sun H."/>
            <person name="Tritt A."/>
            <person name="Yoshinaga Y."/>
            <person name="Zwiers L.-H."/>
            <person name="Turgeon B."/>
            <person name="Goodwin S."/>
            <person name="Spatafora J."/>
            <person name="Crous P."/>
            <person name="Grigoriev I."/>
        </authorList>
    </citation>
    <scope>NUCLEOTIDE SEQUENCE</scope>
    <source>
        <strain evidence="4">CBS 627.86</strain>
    </source>
</reference>
<sequence>MSQKQTIQQLPIPERTGHNAILHSSYLEDVVAALSEWKCHRVVLVHSKALDANSSVINDLKYKLGDVLVGTKSGVGAHSPYSDVIAITNLLHEKNADCLISIGSSSYSDACKVARLLHSSLSPGLTAEHIEATINQEKGLADKLKDPKVKLIVVPTSLSASEWNHVSSATSPEKKKQHFASAKAAPDLILLDPEVAATSPRILWLSSGMRAVDHCVETICNPKCTPEAAAHMEEALSTLLKGLQEYKEGEVDRNREELLRGIAECQLGSRQAMMGLLINKIPMGPSHAIGHQLGSVGGVMHGVTSCIMLGPVLRYTMAKLEPQTEPQNKVLQIFNNTLGWDEKSAADAVERFVRFLELPNTLVKVGVTRQDDLDTIAEKTMTDVWGGGEKQISTKEEVIEVLKMAKGG</sequence>
<dbReference type="PROSITE" id="PS00060">
    <property type="entry name" value="ADH_IRON_2"/>
    <property type="match status" value="1"/>
</dbReference>
<evidence type="ECO:0000256" key="1">
    <source>
        <dbReference type="ARBA" id="ARBA00023002"/>
    </source>
</evidence>
<keyword evidence="5" id="KW-1185">Reference proteome</keyword>
<dbReference type="PANTHER" id="PTHR11496">
    <property type="entry name" value="ALCOHOL DEHYDROGENASE"/>
    <property type="match status" value="1"/>
</dbReference>
<dbReference type="InterPro" id="IPR039697">
    <property type="entry name" value="Alcohol_dehydrogenase_Fe"/>
</dbReference>
<dbReference type="GO" id="GO:0046872">
    <property type="term" value="F:metal ion binding"/>
    <property type="evidence" value="ECO:0007669"/>
    <property type="project" value="InterPro"/>
</dbReference>
<dbReference type="AlphaFoldDB" id="A0A6A5YWS6"/>
<keyword evidence="1" id="KW-0560">Oxidoreductase</keyword>
<dbReference type="Pfam" id="PF00465">
    <property type="entry name" value="Fe-ADH"/>
    <property type="match status" value="1"/>
</dbReference>
<dbReference type="PANTHER" id="PTHR11496:SF107">
    <property type="entry name" value="ALCOHOL DEHYDROGENASE, PUTATIVE (AFU_ORTHOLOGUE AFUA_1G06800)-RELATED"/>
    <property type="match status" value="1"/>
</dbReference>
<dbReference type="CDD" id="cd08192">
    <property type="entry name" value="MAR-like"/>
    <property type="match status" value="1"/>
</dbReference>